<feature type="non-terminal residue" evidence="1">
    <location>
        <position position="138"/>
    </location>
</feature>
<evidence type="ECO:0000313" key="2">
    <source>
        <dbReference type="Proteomes" id="UP000789920"/>
    </source>
</evidence>
<organism evidence="1 2">
    <name type="scientific">Racocetra persica</name>
    <dbReference type="NCBI Taxonomy" id="160502"/>
    <lineage>
        <taxon>Eukaryota</taxon>
        <taxon>Fungi</taxon>
        <taxon>Fungi incertae sedis</taxon>
        <taxon>Mucoromycota</taxon>
        <taxon>Glomeromycotina</taxon>
        <taxon>Glomeromycetes</taxon>
        <taxon>Diversisporales</taxon>
        <taxon>Gigasporaceae</taxon>
        <taxon>Racocetra</taxon>
    </lineage>
</organism>
<feature type="non-terminal residue" evidence="1">
    <location>
        <position position="1"/>
    </location>
</feature>
<dbReference type="EMBL" id="CAJVQC010101340">
    <property type="protein sequence ID" value="CAG8831397.1"/>
    <property type="molecule type" value="Genomic_DNA"/>
</dbReference>
<comment type="caution">
    <text evidence="1">The sequence shown here is derived from an EMBL/GenBank/DDBJ whole genome shotgun (WGS) entry which is preliminary data.</text>
</comment>
<protein>
    <submittedName>
        <fullName evidence="1">22578_t:CDS:1</fullName>
    </submittedName>
</protein>
<name>A0ACA9SBF7_9GLOM</name>
<gene>
    <name evidence="1" type="ORF">RPERSI_LOCUS28126</name>
</gene>
<dbReference type="Proteomes" id="UP000789920">
    <property type="component" value="Unassembled WGS sequence"/>
</dbReference>
<keyword evidence="2" id="KW-1185">Reference proteome</keyword>
<evidence type="ECO:0000313" key="1">
    <source>
        <dbReference type="EMBL" id="CAG8831397.1"/>
    </source>
</evidence>
<sequence length="138" mass="16360">NHEANLQDLFDCFDQFVESLKNKYTILNKLPTDSYPIKYDIKWGKPVDGEEYYDDIGTLKLSDKVCTWIAERLRDGLNIKGINQIFKKKSQEMDNIWTNRNQETAVLIKDFLVIQDDIYNIWKDVALEEQIKHKSEQQ</sequence>
<proteinExistence type="predicted"/>
<accession>A0ACA9SBF7</accession>
<reference evidence="1" key="1">
    <citation type="submission" date="2021-06" db="EMBL/GenBank/DDBJ databases">
        <authorList>
            <person name="Kallberg Y."/>
            <person name="Tangrot J."/>
            <person name="Rosling A."/>
        </authorList>
    </citation>
    <scope>NUCLEOTIDE SEQUENCE</scope>
    <source>
        <strain evidence="1">MA461A</strain>
    </source>
</reference>